<evidence type="ECO:0000256" key="1">
    <source>
        <dbReference type="SAM" id="MobiDB-lite"/>
    </source>
</evidence>
<dbReference type="EMBL" id="BRXW01000394">
    <property type="protein sequence ID" value="GMH50333.1"/>
    <property type="molecule type" value="Genomic_DNA"/>
</dbReference>
<comment type="caution">
    <text evidence="2">The sequence shown here is derived from an EMBL/GenBank/DDBJ whole genome shotgun (WGS) entry which is preliminary data.</text>
</comment>
<evidence type="ECO:0000313" key="2">
    <source>
        <dbReference type="EMBL" id="GMH50333.1"/>
    </source>
</evidence>
<protein>
    <submittedName>
        <fullName evidence="2">Uncharacterized protein</fullName>
    </submittedName>
</protein>
<gene>
    <name evidence="2" type="ORF">TrLO_g13917</name>
</gene>
<feature type="region of interest" description="Disordered" evidence="1">
    <location>
        <begin position="311"/>
        <end position="346"/>
    </location>
</feature>
<dbReference type="AlphaFoldDB" id="A0A9W6ZFV8"/>
<keyword evidence="3" id="KW-1185">Reference proteome</keyword>
<feature type="compositionally biased region" description="Polar residues" evidence="1">
    <location>
        <begin position="317"/>
        <end position="332"/>
    </location>
</feature>
<dbReference type="OrthoDB" id="187654at2759"/>
<proteinExistence type="predicted"/>
<organism evidence="2 3">
    <name type="scientific">Triparma laevis f. longispina</name>
    <dbReference type="NCBI Taxonomy" id="1714387"/>
    <lineage>
        <taxon>Eukaryota</taxon>
        <taxon>Sar</taxon>
        <taxon>Stramenopiles</taxon>
        <taxon>Ochrophyta</taxon>
        <taxon>Bolidophyceae</taxon>
        <taxon>Parmales</taxon>
        <taxon>Triparmaceae</taxon>
        <taxon>Triparma</taxon>
    </lineage>
</organism>
<sequence>MSDSPPKLERNPMPVQMSDIGPAQFRLEITNKGCLPAQREQRGIRFRQDPEMPEGINKRMLPIVDQGTLKQGSYISPVASHQQYPIDSSKINSLGRQVESRMKSSGSITFNATESPMERAPAPMPNNNIGPAQYFLQLTHHGGLPAQREQRGIRFRQDPELPEGISRRGLPIVDQGTVRQGAPVSAVSGMQQYPVKASSSMGRQVQSRMKSSGSITFNATETPLERAPIPEPMNNLGPAQYLLQLTHMGGLPAQREQRGIRFRQDPELPDGISRRSLPVVDQGTLKQGVAISKVGQYQQYPVKYSNSLGRQVKSNHKSAGTVTMSRRQNAETGRNPHPITANTNGPAQFNLSRSMSTGMLDNYAAKEPRTVTRAEAIKKGSQLFNLSMPKNDSISSWLQEHGKEIKLFKQKGNGKLRQTMTKKKKKKYNADPNVDTDVYEEEEKKDAKDEINSIQDWLDKNGLPDKHNIFRAEFERRERDKSGGHVKPSFISVIPKYKY</sequence>
<accession>A0A9W6ZFV8</accession>
<name>A0A9W6ZFV8_9STRA</name>
<evidence type="ECO:0000313" key="3">
    <source>
        <dbReference type="Proteomes" id="UP001165122"/>
    </source>
</evidence>
<dbReference type="Proteomes" id="UP001165122">
    <property type="component" value="Unassembled WGS sequence"/>
</dbReference>
<reference evidence="3" key="1">
    <citation type="journal article" date="2023" name="Commun. Biol.">
        <title>Genome analysis of Parmales, the sister group of diatoms, reveals the evolutionary specialization of diatoms from phago-mixotrophs to photoautotrophs.</title>
        <authorList>
            <person name="Ban H."/>
            <person name="Sato S."/>
            <person name="Yoshikawa S."/>
            <person name="Yamada K."/>
            <person name="Nakamura Y."/>
            <person name="Ichinomiya M."/>
            <person name="Sato N."/>
            <person name="Blanc-Mathieu R."/>
            <person name="Endo H."/>
            <person name="Kuwata A."/>
            <person name="Ogata H."/>
        </authorList>
    </citation>
    <scope>NUCLEOTIDE SEQUENCE [LARGE SCALE GENOMIC DNA]</scope>
    <source>
        <strain evidence="3">NIES 3700</strain>
    </source>
</reference>